<feature type="transmembrane region" description="Helical" evidence="1">
    <location>
        <begin position="6"/>
        <end position="28"/>
    </location>
</feature>
<comment type="caution">
    <text evidence="2">The sequence shown here is derived from an EMBL/GenBank/DDBJ whole genome shotgun (WGS) entry which is preliminary data.</text>
</comment>
<proteinExistence type="predicted"/>
<dbReference type="AlphaFoldDB" id="A0A2G5TZ61"/>
<reference evidence="3" key="1">
    <citation type="submission" date="2017-10" db="EMBL/GenBank/DDBJ databases">
        <title>Rapid genome shrinkage in a self-fertile nematode reveals novel sperm competition proteins.</title>
        <authorList>
            <person name="Yin D."/>
            <person name="Schwarz E.M."/>
            <person name="Thomas C.G."/>
            <person name="Felde R.L."/>
            <person name="Korf I.F."/>
            <person name="Cutter A.D."/>
            <person name="Schartner C.M."/>
            <person name="Ralston E.J."/>
            <person name="Meyer B.J."/>
            <person name="Haag E.S."/>
        </authorList>
    </citation>
    <scope>NUCLEOTIDE SEQUENCE [LARGE SCALE GENOMIC DNA]</scope>
    <source>
        <strain evidence="3">JU1422</strain>
    </source>
</reference>
<evidence type="ECO:0000313" key="3">
    <source>
        <dbReference type="Proteomes" id="UP000230233"/>
    </source>
</evidence>
<dbReference type="EMBL" id="PDUG01000004">
    <property type="protein sequence ID" value="PIC32582.1"/>
    <property type="molecule type" value="Genomic_DNA"/>
</dbReference>
<sequence>MNGFCNVPIFFLNLFCCLFTLNILIFFWKFHSKRKFARDFEFGSRDCGRLRGRKHRERSSEDEDVAAEPYVESYRIEIRGEKLLERKEPFSFFCETKNTKLRMGQNDEFYITD</sequence>
<accession>A0A2G5TZ61</accession>
<organism evidence="2 3">
    <name type="scientific">Caenorhabditis nigoni</name>
    <dbReference type="NCBI Taxonomy" id="1611254"/>
    <lineage>
        <taxon>Eukaryota</taxon>
        <taxon>Metazoa</taxon>
        <taxon>Ecdysozoa</taxon>
        <taxon>Nematoda</taxon>
        <taxon>Chromadorea</taxon>
        <taxon>Rhabditida</taxon>
        <taxon>Rhabditina</taxon>
        <taxon>Rhabditomorpha</taxon>
        <taxon>Rhabditoidea</taxon>
        <taxon>Rhabditidae</taxon>
        <taxon>Peloderinae</taxon>
        <taxon>Caenorhabditis</taxon>
    </lineage>
</organism>
<dbReference type="Proteomes" id="UP000230233">
    <property type="component" value="Chromosome IV"/>
</dbReference>
<keyword evidence="3" id="KW-1185">Reference proteome</keyword>
<keyword evidence="1" id="KW-1133">Transmembrane helix</keyword>
<keyword evidence="1" id="KW-0812">Transmembrane</keyword>
<keyword evidence="1" id="KW-0472">Membrane</keyword>
<gene>
    <name evidence="2" type="primary">Cnig_chr_IV.g12853</name>
    <name evidence="2" type="ORF">B9Z55_012853</name>
</gene>
<evidence type="ECO:0000313" key="2">
    <source>
        <dbReference type="EMBL" id="PIC32582.1"/>
    </source>
</evidence>
<name>A0A2G5TZ61_9PELO</name>
<evidence type="ECO:0000256" key="1">
    <source>
        <dbReference type="SAM" id="Phobius"/>
    </source>
</evidence>
<protein>
    <submittedName>
        <fullName evidence="2">Uncharacterized protein</fullName>
    </submittedName>
</protein>